<accession>A0A9P5VFJ5</accession>
<proteinExistence type="predicted"/>
<keyword evidence="3" id="KW-1185">Reference proteome</keyword>
<protein>
    <submittedName>
        <fullName evidence="2">Uncharacterized protein</fullName>
    </submittedName>
</protein>
<sequence length="395" mass="44580">MAAVSLHACTLEIFKLTNPQLYERFKTESWVSPSMQFYYGSKLTAEMRPRKAKDSEFGIPWMLEQNLTGWELVDTKVVEQEQGQEQEADGSTKEETKKTTTSWIEAAMRRAIEGTNKRKRECVVLGTVDTADEDEDKQYEVKVVRSEYLIASDGGRFINGDNRVRLMLDDGLLTQEQFEARDPKTVGKEYFESLLQDTLSALKMKVLSYNWITTEHKSTGCIQPNMEDRLGTQRHSSPLAPGHYNDEQIPIADEIVKYSATTLDNGPASIGQRASDDILTPFTAPVDIPEPRLESLTELEGNSTDQRQETTTGIRLYDLLGFPGVFYILVFAADCLATARELDASLVNDVEHYQRVWSSRWPGLGVVLDSNSSSIPESMRTSSKKMKSTPQLWSM</sequence>
<organism evidence="2 3">
    <name type="scientific">Linnemannia schmuckeri</name>
    <dbReference type="NCBI Taxonomy" id="64567"/>
    <lineage>
        <taxon>Eukaryota</taxon>
        <taxon>Fungi</taxon>
        <taxon>Fungi incertae sedis</taxon>
        <taxon>Mucoromycota</taxon>
        <taxon>Mortierellomycotina</taxon>
        <taxon>Mortierellomycetes</taxon>
        <taxon>Mortierellales</taxon>
        <taxon>Mortierellaceae</taxon>
        <taxon>Linnemannia</taxon>
    </lineage>
</organism>
<gene>
    <name evidence="2" type="ORF">BG015_010096</name>
</gene>
<comment type="caution">
    <text evidence="2">The sequence shown here is derived from an EMBL/GenBank/DDBJ whole genome shotgun (WGS) entry which is preliminary data.</text>
</comment>
<feature type="region of interest" description="Disordered" evidence="1">
    <location>
        <begin position="80"/>
        <end position="100"/>
    </location>
</feature>
<dbReference type="OrthoDB" id="1716816at2759"/>
<reference evidence="2" key="1">
    <citation type="journal article" date="2020" name="Fungal Divers.">
        <title>Resolving the Mortierellaceae phylogeny through synthesis of multi-gene phylogenetics and phylogenomics.</title>
        <authorList>
            <person name="Vandepol N."/>
            <person name="Liber J."/>
            <person name="Desiro A."/>
            <person name="Na H."/>
            <person name="Kennedy M."/>
            <person name="Barry K."/>
            <person name="Grigoriev I.V."/>
            <person name="Miller A.N."/>
            <person name="O'Donnell K."/>
            <person name="Stajich J.E."/>
            <person name="Bonito G."/>
        </authorList>
    </citation>
    <scope>NUCLEOTIDE SEQUENCE</scope>
    <source>
        <strain evidence="2">NRRL 6426</strain>
    </source>
</reference>
<dbReference type="AlphaFoldDB" id="A0A9P5VFJ5"/>
<dbReference type="Proteomes" id="UP000748756">
    <property type="component" value="Unassembled WGS sequence"/>
</dbReference>
<feature type="region of interest" description="Disordered" evidence="1">
    <location>
        <begin position="375"/>
        <end position="395"/>
    </location>
</feature>
<evidence type="ECO:0000313" key="2">
    <source>
        <dbReference type="EMBL" id="KAF9156931.1"/>
    </source>
</evidence>
<evidence type="ECO:0000256" key="1">
    <source>
        <dbReference type="SAM" id="MobiDB-lite"/>
    </source>
</evidence>
<name>A0A9P5VFJ5_9FUNG</name>
<dbReference type="EMBL" id="JAAAUQ010000007">
    <property type="protein sequence ID" value="KAF9156931.1"/>
    <property type="molecule type" value="Genomic_DNA"/>
</dbReference>
<evidence type="ECO:0000313" key="3">
    <source>
        <dbReference type="Proteomes" id="UP000748756"/>
    </source>
</evidence>